<name>A0A6L9S7F3_9ACTN</name>
<dbReference type="EMBL" id="JAAGOA010000006">
    <property type="protein sequence ID" value="NEE00584.1"/>
    <property type="molecule type" value="Genomic_DNA"/>
</dbReference>
<dbReference type="AlphaFoldDB" id="A0A6L9S7F3"/>
<sequence length="81" mass="8738">MDTIHLLVAAQNRRLSQARFASPQWQHRLHPSARPPARSLATPLPGATTATAAVRAVIGRLTGAGRRLRRRRPVGASAASR</sequence>
<evidence type="ECO:0000313" key="2">
    <source>
        <dbReference type="Proteomes" id="UP000475214"/>
    </source>
</evidence>
<dbReference type="Proteomes" id="UP000475214">
    <property type="component" value="Unassembled WGS sequence"/>
</dbReference>
<proteinExistence type="predicted"/>
<accession>A0A6L9S7F3</accession>
<dbReference type="RefSeq" id="WP_163736565.1">
    <property type="nucleotide sequence ID" value="NZ_JAAGOA010000006.1"/>
</dbReference>
<protein>
    <submittedName>
        <fullName evidence="1">Uncharacterized protein</fullName>
    </submittedName>
</protein>
<evidence type="ECO:0000313" key="1">
    <source>
        <dbReference type="EMBL" id="NEE00584.1"/>
    </source>
</evidence>
<keyword evidence="2" id="KW-1185">Reference proteome</keyword>
<gene>
    <name evidence="1" type="ORF">G1H10_10430</name>
</gene>
<reference evidence="1 2" key="1">
    <citation type="submission" date="2020-02" db="EMBL/GenBank/DDBJ databases">
        <authorList>
            <person name="Li X.-J."/>
            <person name="Han X.-M."/>
        </authorList>
    </citation>
    <scope>NUCLEOTIDE SEQUENCE [LARGE SCALE GENOMIC DNA]</scope>
    <source>
        <strain evidence="1 2">CCTCC AB 2017055</strain>
    </source>
</reference>
<comment type="caution">
    <text evidence="1">The sequence shown here is derived from an EMBL/GenBank/DDBJ whole genome shotgun (WGS) entry which is preliminary data.</text>
</comment>
<organism evidence="1 2">
    <name type="scientific">Phytoactinopolyspora halotolerans</name>
    <dbReference type="NCBI Taxonomy" id="1981512"/>
    <lineage>
        <taxon>Bacteria</taxon>
        <taxon>Bacillati</taxon>
        <taxon>Actinomycetota</taxon>
        <taxon>Actinomycetes</taxon>
        <taxon>Jiangellales</taxon>
        <taxon>Jiangellaceae</taxon>
        <taxon>Phytoactinopolyspora</taxon>
    </lineage>
</organism>